<dbReference type="Proteomes" id="UP000396862">
    <property type="component" value="Unassembled WGS sequence"/>
</dbReference>
<comment type="caution">
    <text evidence="2">The sequence shown here is derived from an EMBL/GenBank/DDBJ whole genome shotgun (WGS) entry which is preliminary data.</text>
</comment>
<dbReference type="EMBL" id="PYGC01000012">
    <property type="protein sequence ID" value="PSK80909.1"/>
    <property type="molecule type" value="Genomic_DNA"/>
</dbReference>
<evidence type="ECO:0000313" key="1">
    <source>
        <dbReference type="EMBL" id="GET22313.1"/>
    </source>
</evidence>
<protein>
    <submittedName>
        <fullName evidence="1">Outer membrane beta barrel protein</fullName>
    </submittedName>
</protein>
<reference evidence="2 3" key="1">
    <citation type="submission" date="2018-03" db="EMBL/GenBank/DDBJ databases">
        <title>Genomic Encyclopedia of Archaeal and Bacterial Type Strains, Phase II (KMG-II): from individual species to whole genera.</title>
        <authorList>
            <person name="Goeker M."/>
        </authorList>
    </citation>
    <scope>NUCLEOTIDE SEQUENCE [LARGE SCALE GENOMIC DNA]</scope>
    <source>
        <strain evidence="2 3">DSM 27267</strain>
    </source>
</reference>
<dbReference type="EMBL" id="BLAU01000001">
    <property type="protein sequence ID" value="GET22313.1"/>
    <property type="molecule type" value="Genomic_DNA"/>
</dbReference>
<dbReference type="SUPFAM" id="SSF56935">
    <property type="entry name" value="Porins"/>
    <property type="match status" value="1"/>
</dbReference>
<evidence type="ECO:0000313" key="4">
    <source>
        <dbReference type="Proteomes" id="UP000396862"/>
    </source>
</evidence>
<keyword evidence="4" id="KW-1185">Reference proteome</keyword>
<dbReference type="Proteomes" id="UP000240621">
    <property type="component" value="Unassembled WGS sequence"/>
</dbReference>
<evidence type="ECO:0000313" key="2">
    <source>
        <dbReference type="EMBL" id="PSK80909.1"/>
    </source>
</evidence>
<reference evidence="1 4" key="2">
    <citation type="submission" date="2019-10" db="EMBL/GenBank/DDBJ databases">
        <title>Prolixibacter strains distinguished by the presence of nitrate reductase genes were adept at nitrate-dependent anaerobic corrosion of metallic iron and carbon steel.</title>
        <authorList>
            <person name="Iino T."/>
            <person name="Shono N."/>
            <person name="Ito K."/>
            <person name="Nakamura R."/>
            <person name="Sueoka K."/>
            <person name="Harayama S."/>
            <person name="Ohkuma M."/>
        </authorList>
    </citation>
    <scope>NUCLEOTIDE SEQUENCE [LARGE SCALE GENOMIC DNA]</scope>
    <source>
        <strain evidence="1 4">MIC1-1</strain>
    </source>
</reference>
<name>A0A2P8C7G3_9BACT</name>
<dbReference type="RefSeq" id="WP_211297898.1">
    <property type="nucleotide sequence ID" value="NZ_BLAU01000001.1"/>
</dbReference>
<evidence type="ECO:0000313" key="3">
    <source>
        <dbReference type="Proteomes" id="UP000240621"/>
    </source>
</evidence>
<dbReference type="AlphaFoldDB" id="A0A2P8C7G3"/>
<organism evidence="2 3">
    <name type="scientific">Prolixibacter denitrificans</name>
    <dbReference type="NCBI Taxonomy" id="1541063"/>
    <lineage>
        <taxon>Bacteria</taxon>
        <taxon>Pseudomonadati</taxon>
        <taxon>Bacteroidota</taxon>
        <taxon>Bacteroidia</taxon>
        <taxon>Marinilabiliales</taxon>
        <taxon>Prolixibacteraceae</taxon>
        <taxon>Prolixibacter</taxon>
    </lineage>
</organism>
<sequence>MVISKRKILITGLLLFLITPLFSQNEKKEKSVQIGGALRFNYRYKSWDKANTDVGGDWVLDMFRINAKARYGKLFLNAEYRFYPSDFGGGMLKQGFVGYDFSKNTQLQVGVNQVPFGDLPYASHSWFFNLPYYIGLEDDYDTGIKLVHSTDDWDFMMAFYKNAEGGKTWNTFSDGSSGYGVDPARYSYDVAGDDEERGQWNGRIARKFGHSEVGVSAEYGRLFNHVTKGNGDHYAFAAHFDGNFLPKQQLNVKLEALTYAYNSDANTNTVTMAAYNYTYQVAKEGQVYTAGVAYTIPMNWGPFTSIQFYEDYNYMNKNVDGFLDTQMNVVGSLISTKAGLYTYVDYASGKNQDWFGPWGHGLGRGSDNEWHSWFNINIGYYF</sequence>
<gene>
    <name evidence="2" type="ORF">CLV93_11244</name>
    <name evidence="1" type="ORF">JCM18694_25590</name>
</gene>
<proteinExistence type="predicted"/>
<accession>A0A2P8C7G3</accession>